<accession>A0A5C5VYB0</accession>
<protein>
    <submittedName>
        <fullName evidence="1">Uncharacterized protein</fullName>
    </submittedName>
</protein>
<sequence>MDPRRIETAPAWLLALAASALVLSWWVTRAPDSPPDRQLLTSVDRGPLAPLAWPAWRLPPAEPSVGVVRALPPLPWPTTSPAMLDSSRARAANGSVVFLGPSLADLAAESAIESAAFRSTRFVLLRPAAARRTAGRITHERIAYSEPNQPLLISAQQRWTKQVGIFLSRQVARRVPHVLHTAGWPNALDDQLALLSRGVAAWDDFTEGMPSAEMSTATLTLRAPQINRRSGSSSRNALPQISAYLKAGTIGGAYPLPESIGLLLDRVAEDREAAGWAWATAYRLRTLVASPRSGTAGVNSLLASLSVAAGEAQTMADNAAAPELATEMRRAGYALERRIATWQAKDATISATQAILAKRLESARWAMNDAADIGSTLRDPEAETLSVAKRVAADLERYESAPSAAQAEKIASVANQLALAPTAEAAALAQTIERDYRNANVRMALSADLINRLLPSPDPTSAPVRDRIAGTPVRGHSVTKTKIGIRLIPDKAAWRLGLEANGAVSSTTVSDGGAARLRSRGQTTFSARKLIVVDPRGMHVAPSLAEANSESKLTGITSQYDRVPFVGSFVRSTARDRYSEVRTRAKRQVETRIEQQVRQTLDQRAAEAMAKLQDRYQAGLIGRAAALGLEVTPLEMRTTETRVISRVRLAGATQLAAHTPRMRAPSDSVASVQLHDSAVNNAIEGLELAGARLTATELRERIQGRLQLEATADEATTEEATIRFAAHEPVRVNFAEGRVRLTLAIDELSVAGRRHRAFKVHTFYRPAVGDFGPELVQDGTPQIEGRMRTASRLHLHGVLGKVLGENRRLTLLAKDAERTIDLQSKLADLATTQLVIEDGWLGWAMGPRATSIAYLQLGTYVR</sequence>
<evidence type="ECO:0000313" key="1">
    <source>
        <dbReference type="EMBL" id="TWT42721.1"/>
    </source>
</evidence>
<keyword evidence="2" id="KW-1185">Reference proteome</keyword>
<comment type="caution">
    <text evidence="1">The sequence shown here is derived from an EMBL/GenBank/DDBJ whole genome shotgun (WGS) entry which is preliminary data.</text>
</comment>
<dbReference type="OrthoDB" id="245674at2"/>
<dbReference type="RefSeq" id="WP_146574918.1">
    <property type="nucleotide sequence ID" value="NZ_SJPH01000006.1"/>
</dbReference>
<name>A0A5C5VYB0_9BACT</name>
<dbReference type="Proteomes" id="UP000318995">
    <property type="component" value="Unassembled WGS sequence"/>
</dbReference>
<dbReference type="EMBL" id="SJPH01000006">
    <property type="protein sequence ID" value="TWT42721.1"/>
    <property type="molecule type" value="Genomic_DNA"/>
</dbReference>
<reference evidence="1 2" key="1">
    <citation type="submission" date="2019-02" db="EMBL/GenBank/DDBJ databases">
        <title>Deep-cultivation of Planctomycetes and their phenomic and genomic characterization uncovers novel biology.</title>
        <authorList>
            <person name="Wiegand S."/>
            <person name="Jogler M."/>
            <person name="Boedeker C."/>
            <person name="Pinto D."/>
            <person name="Vollmers J."/>
            <person name="Rivas-Marin E."/>
            <person name="Kohn T."/>
            <person name="Peeters S.H."/>
            <person name="Heuer A."/>
            <person name="Rast P."/>
            <person name="Oberbeckmann S."/>
            <person name="Bunk B."/>
            <person name="Jeske O."/>
            <person name="Meyerdierks A."/>
            <person name="Storesund J.E."/>
            <person name="Kallscheuer N."/>
            <person name="Luecker S."/>
            <person name="Lage O.M."/>
            <person name="Pohl T."/>
            <person name="Merkel B.J."/>
            <person name="Hornburger P."/>
            <person name="Mueller R.-W."/>
            <person name="Bruemmer F."/>
            <person name="Labrenz M."/>
            <person name="Spormann A.M."/>
            <person name="Op Den Camp H."/>
            <person name="Overmann J."/>
            <person name="Amann R."/>
            <person name="Jetten M.S.M."/>
            <person name="Mascher T."/>
            <person name="Medema M.H."/>
            <person name="Devos D.P."/>
            <person name="Kaster A.-K."/>
            <person name="Ovreas L."/>
            <person name="Rohde M."/>
            <person name="Galperin M.Y."/>
            <person name="Jogler C."/>
        </authorList>
    </citation>
    <scope>NUCLEOTIDE SEQUENCE [LARGE SCALE GENOMIC DNA]</scope>
    <source>
        <strain evidence="1 2">Pla111</strain>
    </source>
</reference>
<evidence type="ECO:0000313" key="2">
    <source>
        <dbReference type="Proteomes" id="UP000318995"/>
    </source>
</evidence>
<dbReference type="AlphaFoldDB" id="A0A5C5VYB0"/>
<proteinExistence type="predicted"/>
<organism evidence="1 2">
    <name type="scientific">Botrimarina hoheduenensis</name>
    <dbReference type="NCBI Taxonomy" id="2528000"/>
    <lineage>
        <taxon>Bacteria</taxon>
        <taxon>Pseudomonadati</taxon>
        <taxon>Planctomycetota</taxon>
        <taxon>Planctomycetia</taxon>
        <taxon>Pirellulales</taxon>
        <taxon>Lacipirellulaceae</taxon>
        <taxon>Botrimarina</taxon>
    </lineage>
</organism>
<gene>
    <name evidence="1" type="ORF">Pla111_26940</name>
</gene>